<organism evidence="8 9">
    <name type="scientific">Elasticomyces elasticus</name>
    <dbReference type="NCBI Taxonomy" id="574655"/>
    <lineage>
        <taxon>Eukaryota</taxon>
        <taxon>Fungi</taxon>
        <taxon>Dikarya</taxon>
        <taxon>Ascomycota</taxon>
        <taxon>Pezizomycotina</taxon>
        <taxon>Dothideomycetes</taxon>
        <taxon>Dothideomycetidae</taxon>
        <taxon>Mycosphaerellales</taxon>
        <taxon>Teratosphaeriaceae</taxon>
        <taxon>Elasticomyces</taxon>
    </lineage>
</organism>
<feature type="transmembrane region" description="Helical" evidence="7">
    <location>
        <begin position="530"/>
        <end position="550"/>
    </location>
</feature>
<comment type="caution">
    <text evidence="8">The sequence shown here is derived from an EMBL/GenBank/DDBJ whole genome shotgun (WGS) entry which is preliminary data.</text>
</comment>
<name>A0AAN7VWM8_9PEZI</name>
<proteinExistence type="predicted"/>
<evidence type="ECO:0000313" key="8">
    <source>
        <dbReference type="EMBL" id="KAK5706783.1"/>
    </source>
</evidence>
<gene>
    <name evidence="8" type="ORF">LTR97_001775</name>
</gene>
<feature type="transmembrane region" description="Helical" evidence="7">
    <location>
        <begin position="267"/>
        <end position="289"/>
    </location>
</feature>
<evidence type="ECO:0000256" key="7">
    <source>
        <dbReference type="SAM" id="Phobius"/>
    </source>
</evidence>
<feature type="transmembrane region" description="Helical" evidence="7">
    <location>
        <begin position="391"/>
        <end position="414"/>
    </location>
</feature>
<dbReference type="EMBL" id="JAVRQU010000002">
    <property type="protein sequence ID" value="KAK5706783.1"/>
    <property type="molecule type" value="Genomic_DNA"/>
</dbReference>
<evidence type="ECO:0000256" key="4">
    <source>
        <dbReference type="ARBA" id="ARBA00022989"/>
    </source>
</evidence>
<feature type="region of interest" description="Disordered" evidence="6">
    <location>
        <begin position="425"/>
        <end position="475"/>
    </location>
</feature>
<keyword evidence="5 7" id="KW-0472">Membrane</keyword>
<keyword evidence="2" id="KW-0813">Transport</keyword>
<dbReference type="GO" id="GO:0005886">
    <property type="term" value="C:plasma membrane"/>
    <property type="evidence" value="ECO:0007669"/>
    <property type="project" value="TreeGrafter"/>
</dbReference>
<dbReference type="Proteomes" id="UP001310594">
    <property type="component" value="Unassembled WGS sequence"/>
</dbReference>
<keyword evidence="3 7" id="KW-0812">Transmembrane</keyword>
<dbReference type="AlphaFoldDB" id="A0AAN7VWM8"/>
<comment type="subcellular location">
    <subcellularLocation>
        <location evidence="1">Membrane</location>
        <topology evidence="1">Multi-pass membrane protein</topology>
    </subcellularLocation>
</comment>
<dbReference type="PANTHER" id="PTHR19432">
    <property type="entry name" value="SUGAR TRANSPORTER"/>
    <property type="match status" value="1"/>
</dbReference>
<evidence type="ECO:0000256" key="6">
    <source>
        <dbReference type="SAM" id="MobiDB-lite"/>
    </source>
</evidence>
<protein>
    <submittedName>
        <fullName evidence="8">Uncharacterized protein</fullName>
    </submittedName>
</protein>
<dbReference type="InterPro" id="IPR036259">
    <property type="entry name" value="MFS_trans_sf"/>
</dbReference>
<dbReference type="SUPFAM" id="SSF103473">
    <property type="entry name" value="MFS general substrate transporter"/>
    <property type="match status" value="1"/>
</dbReference>
<evidence type="ECO:0000256" key="1">
    <source>
        <dbReference type="ARBA" id="ARBA00004141"/>
    </source>
</evidence>
<feature type="transmembrane region" description="Helical" evidence="7">
    <location>
        <begin position="90"/>
        <end position="109"/>
    </location>
</feature>
<feature type="transmembrane region" description="Helical" evidence="7">
    <location>
        <begin position="21"/>
        <end position="37"/>
    </location>
</feature>
<evidence type="ECO:0000256" key="2">
    <source>
        <dbReference type="ARBA" id="ARBA00022448"/>
    </source>
</evidence>
<accession>A0AAN7VWM8</accession>
<evidence type="ECO:0000256" key="3">
    <source>
        <dbReference type="ARBA" id="ARBA00022692"/>
    </source>
</evidence>
<evidence type="ECO:0000313" key="9">
    <source>
        <dbReference type="Proteomes" id="UP001310594"/>
    </source>
</evidence>
<feature type="transmembrane region" description="Helical" evidence="7">
    <location>
        <begin position="310"/>
        <end position="330"/>
    </location>
</feature>
<sequence length="558" mass="60346">MAIAQWTGQPRVKGGSESMQMALLTTSMVGLQFVWGTEMTYASPYLLSLGLSKSKLSLVWVAGPLSGLIMQPVIGMISDRSKSKYGRRRPFMAAGTVAVFFCLLVLGWTQEVVGWFVQDRELRRTLAITAAVIDIYVLDFVINIAQSTCRALVVDTLPVEKQQLGSAWCSRMTGIGHMMMYGLGALDLDSLLGGFLGDTQFKKVCAIAAVAMVIAQGISCWAVTERVYVGDATSIQRNDGIITILRQIYSTTINVPERIQAICMVQFWSWIGWFPFLFYGSTWVGEIYLRHEAPSSGGDALTEVGKAGSAAYLAFAIISFLSSIVLPWLVQNPDQDDSPGYTPRPPQGLQSIVAAVRKNRPTLLTAWMLSCCIFAASMIFAPWVRSVKAATLIIALCGVPFAVGGWAPGTFLGIEVNRMNTSIPMSQIRKTSSRRTSEDSTDASTLSSHSSHSSPRTLHLRHSSNASAGNTSSTGESSGIYLGILNIYTTLPQFVGTGISWVVFSILEPGKSPELATEAHPDEHHSTEGVSGIAVCLFIGALSALVAAWATRRLKVTD</sequence>
<keyword evidence="4 7" id="KW-1133">Transmembrane helix</keyword>
<feature type="transmembrane region" description="Helical" evidence="7">
    <location>
        <begin position="364"/>
        <end position="384"/>
    </location>
</feature>
<evidence type="ECO:0000256" key="5">
    <source>
        <dbReference type="ARBA" id="ARBA00023136"/>
    </source>
</evidence>
<dbReference type="Gene3D" id="1.20.1250.20">
    <property type="entry name" value="MFS general substrate transporter like domains"/>
    <property type="match status" value="1"/>
</dbReference>
<dbReference type="PANTHER" id="PTHR19432:SF76">
    <property type="entry name" value="TRANSPORTER, PUTATIVE (EUROFUNG)-RELATED"/>
    <property type="match status" value="1"/>
</dbReference>
<feature type="compositionally biased region" description="Low complexity" evidence="6">
    <location>
        <begin position="442"/>
        <end position="475"/>
    </location>
</feature>
<dbReference type="Pfam" id="PF13347">
    <property type="entry name" value="MFS_2"/>
    <property type="match status" value="1"/>
</dbReference>
<feature type="transmembrane region" description="Helical" evidence="7">
    <location>
        <begin position="57"/>
        <end position="78"/>
    </location>
</feature>
<dbReference type="GO" id="GO:0008506">
    <property type="term" value="F:sucrose:proton symporter activity"/>
    <property type="evidence" value="ECO:0007669"/>
    <property type="project" value="TreeGrafter"/>
</dbReference>
<reference evidence="8" key="1">
    <citation type="submission" date="2023-08" db="EMBL/GenBank/DDBJ databases">
        <title>Black Yeasts Isolated from many extreme environments.</title>
        <authorList>
            <person name="Coleine C."/>
            <person name="Stajich J.E."/>
            <person name="Selbmann L."/>
        </authorList>
    </citation>
    <scope>NUCLEOTIDE SEQUENCE</scope>
    <source>
        <strain evidence="8">CCFEE 5810</strain>
    </source>
</reference>